<sequence>MYRTEFLPRLIFLLKICKILSCYPFEWDHILGRLIKCPPRLVATFKMQCLLSVGFYTAIGLNICFGPLTEFEKFLGFCFFMAYLVTSTIRWNYSLDNGPSQIIHAFLDVEATLMTNLPHLPASLETKAVQLYIKLCDVCIPAFPVLVFILLRVVPCTPPFIASMFPGCQDVESTIANYLGRLGVNVFEAWMSVHIMYSAGIVACYVFFVGIIFILNFLRVLESHITSQLDDHYSDCIHLYRVVHILEKSLNAYLSERILPAIMFCNPVIEIFGLFVCISLSKDIPMPGFLVFPLMTIITGINNVLIVALASKFHSSSGHVLACLEKAILSKRSKLIRRQLRACNVLKIKFGSNFVEKGTPLVLQDFCIDQTISLILLNMDAK</sequence>
<evidence type="ECO:0000256" key="1">
    <source>
        <dbReference type="SAM" id="Phobius"/>
    </source>
</evidence>
<name>A0A226D3Q5_FOLCA</name>
<organism evidence="2 3">
    <name type="scientific">Folsomia candida</name>
    <name type="common">Springtail</name>
    <dbReference type="NCBI Taxonomy" id="158441"/>
    <lineage>
        <taxon>Eukaryota</taxon>
        <taxon>Metazoa</taxon>
        <taxon>Ecdysozoa</taxon>
        <taxon>Arthropoda</taxon>
        <taxon>Hexapoda</taxon>
        <taxon>Collembola</taxon>
        <taxon>Entomobryomorpha</taxon>
        <taxon>Isotomoidea</taxon>
        <taxon>Isotomidae</taxon>
        <taxon>Proisotominae</taxon>
        <taxon>Folsomia</taxon>
    </lineage>
</organism>
<evidence type="ECO:0000313" key="2">
    <source>
        <dbReference type="EMBL" id="OXA40195.1"/>
    </source>
</evidence>
<dbReference type="OrthoDB" id="8297494at2759"/>
<evidence type="ECO:0000313" key="3">
    <source>
        <dbReference type="Proteomes" id="UP000198287"/>
    </source>
</evidence>
<proteinExistence type="predicted"/>
<feature type="transmembrane region" description="Helical" evidence="1">
    <location>
        <begin position="49"/>
        <end position="68"/>
    </location>
</feature>
<feature type="transmembrane region" description="Helical" evidence="1">
    <location>
        <begin position="131"/>
        <end position="154"/>
    </location>
</feature>
<keyword evidence="1" id="KW-1133">Transmembrane helix</keyword>
<feature type="transmembrane region" description="Helical" evidence="1">
    <location>
        <begin position="195"/>
        <end position="218"/>
    </location>
</feature>
<comment type="caution">
    <text evidence="2">The sequence shown here is derived from an EMBL/GenBank/DDBJ whole genome shotgun (WGS) entry which is preliminary data.</text>
</comment>
<keyword evidence="1" id="KW-0812">Transmembrane</keyword>
<reference evidence="2 3" key="1">
    <citation type="submission" date="2015-12" db="EMBL/GenBank/DDBJ databases">
        <title>The genome of Folsomia candida.</title>
        <authorList>
            <person name="Faddeeva A."/>
            <person name="Derks M.F."/>
            <person name="Anvar Y."/>
            <person name="Smit S."/>
            <person name="Van Straalen N."/>
            <person name="Roelofs D."/>
        </authorList>
    </citation>
    <scope>NUCLEOTIDE SEQUENCE [LARGE SCALE GENOMIC DNA]</scope>
    <source>
        <strain evidence="2 3">VU population</strain>
        <tissue evidence="2">Whole body</tissue>
    </source>
</reference>
<gene>
    <name evidence="2" type="ORF">Fcan01_25053</name>
</gene>
<dbReference type="Proteomes" id="UP000198287">
    <property type="component" value="Unassembled WGS sequence"/>
</dbReference>
<dbReference type="EMBL" id="LNIX01000034">
    <property type="protein sequence ID" value="OXA40195.1"/>
    <property type="molecule type" value="Genomic_DNA"/>
</dbReference>
<feature type="transmembrane region" description="Helical" evidence="1">
    <location>
        <begin position="287"/>
        <end position="310"/>
    </location>
</feature>
<keyword evidence="1" id="KW-0472">Membrane</keyword>
<protein>
    <recommendedName>
        <fullName evidence="4">Odorant receptor</fullName>
    </recommendedName>
</protein>
<feature type="transmembrane region" description="Helical" evidence="1">
    <location>
        <begin position="258"/>
        <end position="281"/>
    </location>
</feature>
<evidence type="ECO:0008006" key="4">
    <source>
        <dbReference type="Google" id="ProtNLM"/>
    </source>
</evidence>
<accession>A0A226D3Q5</accession>
<keyword evidence="3" id="KW-1185">Reference proteome</keyword>
<dbReference type="AlphaFoldDB" id="A0A226D3Q5"/>